<comment type="caution">
    <text evidence="2">The sequence shown here is derived from an EMBL/GenBank/DDBJ whole genome shotgun (WGS) entry which is preliminary data.</text>
</comment>
<dbReference type="RefSeq" id="XP_056769499.1">
    <property type="nucleotide sequence ID" value="XM_056905392.1"/>
</dbReference>
<proteinExistence type="predicted"/>
<organism evidence="2 3">
    <name type="scientific">Penicillium daleae</name>
    <dbReference type="NCBI Taxonomy" id="63821"/>
    <lineage>
        <taxon>Eukaryota</taxon>
        <taxon>Fungi</taxon>
        <taxon>Dikarya</taxon>
        <taxon>Ascomycota</taxon>
        <taxon>Pezizomycotina</taxon>
        <taxon>Eurotiomycetes</taxon>
        <taxon>Eurotiomycetidae</taxon>
        <taxon>Eurotiales</taxon>
        <taxon>Aspergillaceae</taxon>
        <taxon>Penicillium</taxon>
    </lineage>
</organism>
<protein>
    <submittedName>
        <fullName evidence="2">Uncharacterized protein</fullName>
    </submittedName>
</protein>
<evidence type="ECO:0000256" key="1">
    <source>
        <dbReference type="SAM" id="MobiDB-lite"/>
    </source>
</evidence>
<feature type="compositionally biased region" description="Polar residues" evidence="1">
    <location>
        <begin position="72"/>
        <end position="86"/>
    </location>
</feature>
<accession>A0AAD6CEC1</accession>
<evidence type="ECO:0000313" key="3">
    <source>
        <dbReference type="Proteomes" id="UP001213681"/>
    </source>
</evidence>
<dbReference type="Proteomes" id="UP001213681">
    <property type="component" value="Unassembled WGS sequence"/>
</dbReference>
<sequence>MEVGAAPPILHSPSPPRHQHTSNDLGTHRISQNTANLPTPRILTTPPQSRVEGSGVGTSRDLQLKMLVTGESPRSTVSTALTNTPIIKNRRS</sequence>
<reference evidence="2" key="1">
    <citation type="submission" date="2022-12" db="EMBL/GenBank/DDBJ databases">
        <authorList>
            <person name="Petersen C."/>
        </authorList>
    </citation>
    <scope>NUCLEOTIDE SEQUENCE</scope>
    <source>
        <strain evidence="2">IBT 16125</strain>
    </source>
</reference>
<feature type="compositionally biased region" description="Polar residues" evidence="1">
    <location>
        <begin position="22"/>
        <end position="37"/>
    </location>
</feature>
<reference evidence="2" key="2">
    <citation type="journal article" date="2023" name="IMA Fungus">
        <title>Comparative genomic study of the Penicillium genus elucidates a diverse pangenome and 15 lateral gene transfer events.</title>
        <authorList>
            <person name="Petersen C."/>
            <person name="Sorensen T."/>
            <person name="Nielsen M.R."/>
            <person name="Sondergaard T.E."/>
            <person name="Sorensen J.L."/>
            <person name="Fitzpatrick D.A."/>
            <person name="Frisvad J.C."/>
            <person name="Nielsen K.L."/>
        </authorList>
    </citation>
    <scope>NUCLEOTIDE SEQUENCE</scope>
    <source>
        <strain evidence="2">IBT 16125</strain>
    </source>
</reference>
<dbReference type="GeneID" id="81595635"/>
<feature type="region of interest" description="Disordered" evidence="1">
    <location>
        <begin position="1"/>
        <end position="92"/>
    </location>
</feature>
<evidence type="ECO:0000313" key="2">
    <source>
        <dbReference type="EMBL" id="KAJ5460457.1"/>
    </source>
</evidence>
<gene>
    <name evidence="2" type="ORF">N7458_002009</name>
</gene>
<keyword evidence="3" id="KW-1185">Reference proteome</keyword>
<dbReference type="AlphaFoldDB" id="A0AAD6CEC1"/>
<name>A0AAD6CEC1_9EURO</name>
<dbReference type="EMBL" id="JAPVEA010000002">
    <property type="protein sequence ID" value="KAJ5460457.1"/>
    <property type="molecule type" value="Genomic_DNA"/>
</dbReference>